<keyword evidence="9" id="KW-0472">Membrane</keyword>
<feature type="domain" description="RING-type" evidence="11">
    <location>
        <begin position="26"/>
        <end position="67"/>
    </location>
</feature>
<evidence type="ECO:0000256" key="4">
    <source>
        <dbReference type="ARBA" id="ARBA00022723"/>
    </source>
</evidence>
<dbReference type="Gene3D" id="3.30.40.10">
    <property type="entry name" value="Zinc/RING finger domain, C3HC4 (zinc finger)"/>
    <property type="match status" value="1"/>
</dbReference>
<name>A0A7N2R8G2_QUELO</name>
<comment type="subcellular location">
    <subcellularLocation>
        <location evidence="9">Endoplasmic reticulum membrane</location>
        <topology evidence="9">Single-pass type IV membrane protein</topology>
    </subcellularLocation>
</comment>
<comment type="catalytic activity">
    <reaction evidence="1 9">
        <text>S-ubiquitinyl-[E2 ubiquitin-conjugating enzyme]-L-cysteine + [acceptor protein]-L-lysine = [E2 ubiquitin-conjugating enzyme]-L-cysteine + N(6)-ubiquitinyl-[acceptor protein]-L-lysine.</text>
        <dbReference type="EC" id="2.3.2.27"/>
    </reaction>
</comment>
<feature type="transmembrane region" description="Helical" evidence="9">
    <location>
        <begin position="127"/>
        <end position="149"/>
    </location>
</feature>
<keyword evidence="13" id="KW-1185">Reference proteome</keyword>
<dbReference type="PROSITE" id="PS50089">
    <property type="entry name" value="ZF_RING_2"/>
    <property type="match status" value="1"/>
</dbReference>
<evidence type="ECO:0000256" key="1">
    <source>
        <dbReference type="ARBA" id="ARBA00000900"/>
    </source>
</evidence>
<reference evidence="12 13" key="1">
    <citation type="journal article" date="2016" name="G3 (Bethesda)">
        <title>First Draft Assembly and Annotation of the Genome of a California Endemic Oak Quercus lobata Nee (Fagaceae).</title>
        <authorList>
            <person name="Sork V.L."/>
            <person name="Fitz-Gibbon S.T."/>
            <person name="Puiu D."/>
            <person name="Crepeau M."/>
            <person name="Gugger P.F."/>
            <person name="Sherman R."/>
            <person name="Stevens K."/>
            <person name="Langley C.H."/>
            <person name="Pellegrini M."/>
            <person name="Salzberg S.L."/>
        </authorList>
    </citation>
    <scope>NUCLEOTIDE SEQUENCE [LARGE SCALE GENOMIC DNA]</scope>
    <source>
        <strain evidence="12 13">cv. SW786</strain>
    </source>
</reference>
<keyword evidence="9" id="KW-0812">Transmembrane</keyword>
<keyword evidence="7 9" id="KW-0862">Zinc</keyword>
<dbReference type="GO" id="GO:0061630">
    <property type="term" value="F:ubiquitin protein ligase activity"/>
    <property type="evidence" value="ECO:0007669"/>
    <property type="project" value="UniProtKB-UniRule"/>
</dbReference>
<dbReference type="PANTHER" id="PTHR12313">
    <property type="entry name" value="E3 UBIQUITIN-PROTEIN LIGASE RNF5-RELATED"/>
    <property type="match status" value="1"/>
</dbReference>
<dbReference type="Gramene" id="QL07p047649:mrna">
    <property type="protein sequence ID" value="QL07p047649:mrna:CDS:2"/>
    <property type="gene ID" value="QL07p047649"/>
</dbReference>
<dbReference type="GO" id="GO:0008270">
    <property type="term" value="F:zinc ion binding"/>
    <property type="evidence" value="ECO:0007669"/>
    <property type="project" value="UniProtKB-KW"/>
</dbReference>
<dbReference type="InParanoid" id="A0A7N2R8G2"/>
<comment type="function">
    <text evidence="9">E3 ubiquitin-protein ligase.</text>
</comment>
<keyword evidence="9" id="KW-1133">Transmembrane helix</keyword>
<protein>
    <recommendedName>
        <fullName evidence="9">E3 ubiquitin-protein ligase RMA</fullName>
        <ecNumber evidence="9">2.3.2.27</ecNumber>
    </recommendedName>
    <alternativeName>
        <fullName evidence="9">Protein RING membrane-anchor</fullName>
    </alternativeName>
    <alternativeName>
        <fullName evidence="9">RING-type E3 ubiquitin transferase RMA</fullName>
    </alternativeName>
</protein>
<evidence type="ECO:0000313" key="12">
    <source>
        <dbReference type="EnsemblPlants" id="QL07p047649:mrna:CDS:2"/>
    </source>
</evidence>
<evidence type="ECO:0000256" key="6">
    <source>
        <dbReference type="ARBA" id="ARBA00022786"/>
    </source>
</evidence>
<keyword evidence="6 9" id="KW-0833">Ubl conjugation pathway</keyword>
<feature type="region of interest" description="Disordered" evidence="10">
    <location>
        <begin position="84"/>
        <end position="121"/>
    </location>
</feature>
<evidence type="ECO:0000256" key="5">
    <source>
        <dbReference type="ARBA" id="ARBA00022771"/>
    </source>
</evidence>
<comment type="domain">
    <text evidence="9">The RING-type zinc finger domain is responsible for E3 ligase activity.</text>
</comment>
<evidence type="ECO:0000256" key="9">
    <source>
        <dbReference type="RuleBase" id="RU369090"/>
    </source>
</evidence>
<evidence type="ECO:0000256" key="8">
    <source>
        <dbReference type="PROSITE-ProRule" id="PRU00175"/>
    </source>
</evidence>
<proteinExistence type="predicted"/>
<dbReference type="Proteomes" id="UP000594261">
    <property type="component" value="Chromosome 7"/>
</dbReference>
<dbReference type="GO" id="GO:0005789">
    <property type="term" value="C:endoplasmic reticulum membrane"/>
    <property type="evidence" value="ECO:0007669"/>
    <property type="project" value="UniProtKB-SubCell"/>
</dbReference>
<dbReference type="InterPro" id="IPR018957">
    <property type="entry name" value="Znf_C3HC4_RING-type"/>
</dbReference>
<reference evidence="12" key="2">
    <citation type="submission" date="2021-01" db="UniProtKB">
        <authorList>
            <consortium name="EnsemblPlants"/>
        </authorList>
    </citation>
    <scope>IDENTIFICATION</scope>
</reference>
<evidence type="ECO:0000256" key="7">
    <source>
        <dbReference type="ARBA" id="ARBA00022833"/>
    </source>
</evidence>
<dbReference type="SMART" id="SM00184">
    <property type="entry name" value="RING"/>
    <property type="match status" value="1"/>
</dbReference>
<dbReference type="InterPro" id="IPR001841">
    <property type="entry name" value="Znf_RING"/>
</dbReference>
<accession>A0A7N2R8G2</accession>
<dbReference type="UniPathway" id="UPA00143"/>
<dbReference type="EC" id="2.3.2.27" evidence="9"/>
<organism evidence="12 13">
    <name type="scientific">Quercus lobata</name>
    <name type="common">Valley oak</name>
    <dbReference type="NCBI Taxonomy" id="97700"/>
    <lineage>
        <taxon>Eukaryota</taxon>
        <taxon>Viridiplantae</taxon>
        <taxon>Streptophyta</taxon>
        <taxon>Embryophyta</taxon>
        <taxon>Tracheophyta</taxon>
        <taxon>Spermatophyta</taxon>
        <taxon>Magnoliopsida</taxon>
        <taxon>eudicotyledons</taxon>
        <taxon>Gunneridae</taxon>
        <taxon>Pentapetalae</taxon>
        <taxon>rosids</taxon>
        <taxon>fabids</taxon>
        <taxon>Fagales</taxon>
        <taxon>Fagaceae</taxon>
        <taxon>Quercus</taxon>
    </lineage>
</organism>
<evidence type="ECO:0000313" key="13">
    <source>
        <dbReference type="Proteomes" id="UP000594261"/>
    </source>
</evidence>
<evidence type="ECO:0000256" key="2">
    <source>
        <dbReference type="ARBA" id="ARBA00004906"/>
    </source>
</evidence>
<dbReference type="GO" id="GO:0016567">
    <property type="term" value="P:protein ubiquitination"/>
    <property type="evidence" value="ECO:0007669"/>
    <property type="project" value="UniProtKB-UniPathway"/>
</dbReference>
<dbReference type="OMA" id="HHESNFF"/>
<keyword evidence="3 9" id="KW-0808">Transferase</keyword>
<dbReference type="InterPro" id="IPR013083">
    <property type="entry name" value="Znf_RING/FYVE/PHD"/>
</dbReference>
<comment type="pathway">
    <text evidence="2 9">Protein modification; protein ubiquitination.</text>
</comment>
<sequence>MDIESESSSCSKNSTERERASNLFNCNICWQLAKDPIVTQCGLLYCWPCLYRWLHFHTKFRGCPVCEAIIEEYKLVPLYGIGSEGKEAKDLDPNSQKSIPKRPAGPRPETATSPPAPRRRPRPMLRAAFAVTAQLVLILCFLILVFPILQRW</sequence>
<evidence type="ECO:0000256" key="10">
    <source>
        <dbReference type="SAM" id="MobiDB-lite"/>
    </source>
</evidence>
<evidence type="ECO:0000256" key="3">
    <source>
        <dbReference type="ARBA" id="ARBA00022679"/>
    </source>
</evidence>
<dbReference type="GO" id="GO:0006511">
    <property type="term" value="P:ubiquitin-dependent protein catabolic process"/>
    <property type="evidence" value="ECO:0007669"/>
    <property type="project" value="UniProtKB-UniRule"/>
</dbReference>
<evidence type="ECO:0000259" key="11">
    <source>
        <dbReference type="PROSITE" id="PS50089"/>
    </source>
</evidence>
<keyword evidence="5 8" id="KW-0863">Zinc-finger</keyword>
<dbReference type="EnsemblPlants" id="QL07p047649:mrna">
    <property type="protein sequence ID" value="QL07p047649:mrna:CDS:2"/>
    <property type="gene ID" value="QL07p047649"/>
</dbReference>
<dbReference type="InterPro" id="IPR045103">
    <property type="entry name" value="RNF5/RNF185-like"/>
</dbReference>
<dbReference type="EMBL" id="LRBV02000007">
    <property type="status" value="NOT_ANNOTATED_CDS"/>
    <property type="molecule type" value="Genomic_DNA"/>
</dbReference>
<dbReference type="AlphaFoldDB" id="A0A7N2R8G2"/>
<keyword evidence="4 9" id="KW-0479">Metal-binding</keyword>
<dbReference type="Pfam" id="PF00097">
    <property type="entry name" value="zf-C3HC4"/>
    <property type="match status" value="1"/>
</dbReference>
<keyword evidence="9" id="KW-0256">Endoplasmic reticulum</keyword>
<dbReference type="SUPFAM" id="SSF57850">
    <property type="entry name" value="RING/U-box"/>
    <property type="match status" value="1"/>
</dbReference>